<keyword evidence="5" id="KW-1185">Reference proteome</keyword>
<evidence type="ECO:0000313" key="5">
    <source>
        <dbReference type="Proteomes" id="UP001143981"/>
    </source>
</evidence>
<comment type="caution">
    <text evidence="4">The sequence shown here is derived from an EMBL/GenBank/DDBJ whole genome shotgun (WGS) entry which is preliminary data.</text>
</comment>
<dbReference type="OrthoDB" id="447103at2759"/>
<dbReference type="PANTHER" id="PTHR12984:SF3">
    <property type="entry name" value="N-TERMINAL KINASE-LIKE PROTEIN"/>
    <property type="match status" value="1"/>
</dbReference>
<dbReference type="SUPFAM" id="SSF56112">
    <property type="entry name" value="Protein kinase-like (PK-like)"/>
    <property type="match status" value="1"/>
</dbReference>
<organism evidence="4 5">
    <name type="scientific">Coemansia biformis</name>
    <dbReference type="NCBI Taxonomy" id="1286918"/>
    <lineage>
        <taxon>Eukaryota</taxon>
        <taxon>Fungi</taxon>
        <taxon>Fungi incertae sedis</taxon>
        <taxon>Zoopagomycota</taxon>
        <taxon>Kickxellomycotina</taxon>
        <taxon>Kickxellomycetes</taxon>
        <taxon>Kickxellales</taxon>
        <taxon>Kickxellaceae</taxon>
        <taxon>Coemansia</taxon>
    </lineage>
</organism>
<dbReference type="PROSITE" id="PS50011">
    <property type="entry name" value="PROTEIN_KINASE_DOM"/>
    <property type="match status" value="1"/>
</dbReference>
<proteinExistence type="predicted"/>
<evidence type="ECO:0000259" key="3">
    <source>
        <dbReference type="PROSITE" id="PS50011"/>
    </source>
</evidence>
<dbReference type="SUPFAM" id="SSF48371">
    <property type="entry name" value="ARM repeat"/>
    <property type="match status" value="1"/>
</dbReference>
<feature type="compositionally biased region" description="Low complexity" evidence="2">
    <location>
        <begin position="694"/>
        <end position="708"/>
    </location>
</feature>
<dbReference type="Proteomes" id="UP001143981">
    <property type="component" value="Unassembled WGS sequence"/>
</dbReference>
<dbReference type="AlphaFoldDB" id="A0A9W7Y607"/>
<feature type="region of interest" description="Disordered" evidence="2">
    <location>
        <begin position="586"/>
        <end position="627"/>
    </location>
</feature>
<dbReference type="PROSITE" id="PS50077">
    <property type="entry name" value="HEAT_REPEAT"/>
    <property type="match status" value="1"/>
</dbReference>
<dbReference type="InterPro" id="IPR011009">
    <property type="entry name" value="Kinase-like_dom_sf"/>
</dbReference>
<feature type="compositionally biased region" description="Polar residues" evidence="2">
    <location>
        <begin position="711"/>
        <end position="721"/>
    </location>
</feature>
<feature type="repeat" description="HEAT" evidence="1">
    <location>
        <begin position="551"/>
        <end position="585"/>
    </location>
</feature>
<accession>A0A9W7Y607</accession>
<evidence type="ECO:0000256" key="2">
    <source>
        <dbReference type="SAM" id="MobiDB-lite"/>
    </source>
</evidence>
<feature type="domain" description="Protein kinase" evidence="3">
    <location>
        <begin position="10"/>
        <end position="341"/>
    </location>
</feature>
<dbReference type="InterPro" id="IPR000719">
    <property type="entry name" value="Prot_kinase_dom"/>
</dbReference>
<feature type="compositionally biased region" description="Acidic residues" evidence="2">
    <location>
        <begin position="735"/>
        <end position="745"/>
    </location>
</feature>
<evidence type="ECO:0000256" key="1">
    <source>
        <dbReference type="PROSITE-ProRule" id="PRU00103"/>
    </source>
</evidence>
<feature type="region of interest" description="Disordered" evidence="2">
    <location>
        <begin position="655"/>
        <end position="813"/>
    </location>
</feature>
<dbReference type="Gene3D" id="1.10.510.10">
    <property type="entry name" value="Transferase(Phosphotransferase) domain 1"/>
    <property type="match status" value="1"/>
</dbReference>
<dbReference type="Gene3D" id="3.30.200.20">
    <property type="entry name" value="Phosphorylase Kinase, domain 1"/>
    <property type="match status" value="1"/>
</dbReference>
<dbReference type="PANTHER" id="PTHR12984">
    <property type="entry name" value="SCY1-RELATED S/T PROTEIN KINASE-LIKE"/>
    <property type="match status" value="1"/>
</dbReference>
<dbReference type="GO" id="GO:0004672">
    <property type="term" value="F:protein kinase activity"/>
    <property type="evidence" value="ECO:0007669"/>
    <property type="project" value="InterPro"/>
</dbReference>
<dbReference type="InterPro" id="IPR021133">
    <property type="entry name" value="HEAT_type_2"/>
</dbReference>
<dbReference type="InterPro" id="IPR016024">
    <property type="entry name" value="ARM-type_fold"/>
</dbReference>
<dbReference type="InterPro" id="IPR051177">
    <property type="entry name" value="CIK-Related_Protein"/>
</dbReference>
<evidence type="ECO:0000313" key="4">
    <source>
        <dbReference type="EMBL" id="KAJ1728942.1"/>
    </source>
</evidence>
<name>A0A9W7Y607_9FUNG</name>
<feature type="compositionally biased region" description="Low complexity" evidence="2">
    <location>
        <begin position="594"/>
        <end position="614"/>
    </location>
</feature>
<sequence>MSGLSSYLLSTLSKVGGIGGGGGVPDFHYTLGERLDGFSGRTIWELHKAQSTDGKQEEATVFVFDKTRGSSYTVAAQNALKRMRTLRHPGVVRYLEGAETAEAIYIATEPVVPLVLVLDRENDDDDGSSSEGAGELRRWGLFKVAEALRFTNDDCKLVHANVSAASVFVTKAGEWRLAGFELMDALESKPGEQHMYRHYTGVVPGYAARMAPEMESQDWSRVESGKLGALDGWGLACLIHELYNGAAHSSAQMQTQGRIPAPLWPLCQRLRAPDLRRRMAPSEFLQAGQRPGAFLDSAFVNACRFIESIAVREDDERADFFANLDATISGFPLEFTKHKILPELLKLVEFGGIGRAGSGHDAKVLSSIVQIGKGMGDAEYNALIAPAIVQMFGSNDRALRFSLLEHMASFVQAIPPDLVAKKVFPNFATGFLDAAPAIREATVKASLAIAPKLSQKTLNNDLVRQLVRLVGDPEPGIRTNALICVGKLCTAKPGVLDLDSGGVSEASHRYVICPVLMQAMRDQFPPVRSAALAVVGACAPKWEAPDIACRVIPTISPLLVDSEKPVRTAAFKALHAMEARIESHAQTMPDTQAKKQQASGPGAAAGPTAGVSAQTEAAASMAGSPDRWGGWAVSSLSSTISGALSLASSLPIGQALGSSSTSPPPTPSTGEHRATSTPAALGRTPSATPVNSGPAAAPAKAAPTLKPTSPQPNAGTDTKWSFNDDDWGNGSDGWGLDDGDDDLDTEEGKPVAPLARATAAKPPLKPAKPVVQRPASSTAGSGQATTAAPRRKGLGAMKLGGQPKKTTALDDFL</sequence>
<dbReference type="Gene3D" id="1.25.10.10">
    <property type="entry name" value="Leucine-rich Repeat Variant"/>
    <property type="match status" value="1"/>
</dbReference>
<protein>
    <submittedName>
        <fullName evidence="4">Nuclear aminoacylation-dependent tRNA export pathway component</fullName>
    </submittedName>
</protein>
<dbReference type="InterPro" id="IPR011989">
    <property type="entry name" value="ARM-like"/>
</dbReference>
<reference evidence="4" key="1">
    <citation type="submission" date="2022-07" db="EMBL/GenBank/DDBJ databases">
        <title>Phylogenomic reconstructions and comparative analyses of Kickxellomycotina fungi.</title>
        <authorList>
            <person name="Reynolds N.K."/>
            <person name="Stajich J.E."/>
            <person name="Barry K."/>
            <person name="Grigoriev I.V."/>
            <person name="Crous P."/>
            <person name="Smith M.E."/>
        </authorList>
    </citation>
    <scope>NUCLEOTIDE SEQUENCE</scope>
    <source>
        <strain evidence="4">BCRC 34381</strain>
    </source>
</reference>
<gene>
    <name evidence="4" type="primary">CEX1</name>
    <name evidence="4" type="ORF">LPJ61_003770</name>
</gene>
<dbReference type="GO" id="GO:0005524">
    <property type="term" value="F:ATP binding"/>
    <property type="evidence" value="ECO:0007669"/>
    <property type="project" value="InterPro"/>
</dbReference>
<dbReference type="EMBL" id="JANBOI010000708">
    <property type="protein sequence ID" value="KAJ1728942.1"/>
    <property type="molecule type" value="Genomic_DNA"/>
</dbReference>
<feature type="compositionally biased region" description="Low complexity" evidence="2">
    <location>
        <begin position="750"/>
        <end position="788"/>
    </location>
</feature>